<dbReference type="InParanoid" id="A0A1B7MKZ0"/>
<dbReference type="AlphaFoldDB" id="A0A1B7MKZ0"/>
<evidence type="ECO:0000256" key="1">
    <source>
        <dbReference type="ARBA" id="ARBA00004141"/>
    </source>
</evidence>
<organism evidence="10 11">
    <name type="scientific">Rhizopogon vinicolor AM-OR11-026</name>
    <dbReference type="NCBI Taxonomy" id="1314800"/>
    <lineage>
        <taxon>Eukaryota</taxon>
        <taxon>Fungi</taxon>
        <taxon>Dikarya</taxon>
        <taxon>Basidiomycota</taxon>
        <taxon>Agaricomycotina</taxon>
        <taxon>Agaricomycetes</taxon>
        <taxon>Agaricomycetidae</taxon>
        <taxon>Boletales</taxon>
        <taxon>Suillineae</taxon>
        <taxon>Rhizopogonaceae</taxon>
        <taxon>Rhizopogon</taxon>
    </lineage>
</organism>
<dbReference type="InterPro" id="IPR044851">
    <property type="entry name" value="Wax_synthase"/>
</dbReference>
<feature type="transmembrane region" description="Helical" evidence="8">
    <location>
        <begin position="181"/>
        <end position="208"/>
    </location>
</feature>
<evidence type="ECO:0000259" key="9">
    <source>
        <dbReference type="Pfam" id="PF13813"/>
    </source>
</evidence>
<evidence type="ECO:0000256" key="5">
    <source>
        <dbReference type="ARBA" id="ARBA00022692"/>
    </source>
</evidence>
<dbReference type="GO" id="GO:0016020">
    <property type="term" value="C:membrane"/>
    <property type="evidence" value="ECO:0007669"/>
    <property type="project" value="UniProtKB-SubCell"/>
</dbReference>
<dbReference type="GO" id="GO:0006629">
    <property type="term" value="P:lipid metabolic process"/>
    <property type="evidence" value="ECO:0007669"/>
    <property type="project" value="InterPro"/>
</dbReference>
<feature type="transmembrane region" description="Helical" evidence="8">
    <location>
        <begin position="28"/>
        <end position="49"/>
    </location>
</feature>
<keyword evidence="7 8" id="KW-0472">Membrane</keyword>
<gene>
    <name evidence="10" type="ORF">K503DRAFT_775812</name>
</gene>
<comment type="subcellular location">
    <subcellularLocation>
        <location evidence="1">Membrane</location>
        <topology evidence="1">Multi-pass membrane protein</topology>
    </subcellularLocation>
</comment>
<proteinExistence type="inferred from homology"/>
<comment type="similarity">
    <text evidence="3">Belongs to the wax synthase family.</text>
</comment>
<reference evidence="10 11" key="1">
    <citation type="submission" date="2016-06" db="EMBL/GenBank/DDBJ databases">
        <title>Comparative genomics of the ectomycorrhizal sister species Rhizopogon vinicolor and Rhizopogon vesiculosus (Basidiomycota: Boletales) reveals a divergence of the mating type B locus.</title>
        <authorList>
            <consortium name="DOE Joint Genome Institute"/>
            <person name="Mujic A.B."/>
            <person name="Kuo A."/>
            <person name="Tritt A."/>
            <person name="Lipzen A."/>
            <person name="Chen C."/>
            <person name="Johnson J."/>
            <person name="Sharma A."/>
            <person name="Barry K."/>
            <person name="Grigoriev I.V."/>
            <person name="Spatafora J.W."/>
        </authorList>
    </citation>
    <scope>NUCLEOTIDE SEQUENCE [LARGE SCALE GENOMIC DNA]</scope>
    <source>
        <strain evidence="10 11">AM-OR11-026</strain>
    </source>
</reference>
<evidence type="ECO:0000313" key="11">
    <source>
        <dbReference type="Proteomes" id="UP000092154"/>
    </source>
</evidence>
<dbReference type="STRING" id="1314800.A0A1B7MKZ0"/>
<dbReference type="GO" id="GO:0008374">
    <property type="term" value="F:O-acyltransferase activity"/>
    <property type="evidence" value="ECO:0007669"/>
    <property type="project" value="InterPro"/>
</dbReference>
<evidence type="ECO:0000256" key="7">
    <source>
        <dbReference type="ARBA" id="ARBA00023136"/>
    </source>
</evidence>
<evidence type="ECO:0000256" key="8">
    <source>
        <dbReference type="SAM" id="Phobius"/>
    </source>
</evidence>
<dbReference type="Proteomes" id="UP000092154">
    <property type="component" value="Unassembled WGS sequence"/>
</dbReference>
<dbReference type="InterPro" id="IPR032805">
    <property type="entry name" value="Wax_synthase_dom"/>
</dbReference>
<sequence length="394" mass="43588">MRPLPHIQLPYLTLQILLCLNPSPPWDLFSALALSLLCYLIISSSVIKLDTGIGYVNYMLGSATMTCALDGFYLLLLGKPLTKFKYVGNGNGTVHKIWWKRFFDVICVPQSPRAIGWSHQVKNIPPAPRQSRRSFILRSALRAAWYAALFETGRLYVWYNPAFSSATIGGQGYVVHCIDTVVFIGLIYGALNAVYFAMAAGSVAIGLFEPRMWPDMFGALADAYTIRRFWGRTWHQMLRRFLAPLGEATSSALGFKHGTLGSSCAQLYIAFFLSGLMHTGGDIVLSSHTPTASRSFFSMPFFLLQAFAITFEDMFIRIAGRLNVGGNLWTRVLGYVWVAAWFGWCAPELVKNMVRAGGGIMNGDGNAMDSNLVQVMLGLLGFNVGEFAESWFGA</sequence>
<comment type="pathway">
    <text evidence="2">Secondary metabolite biosynthesis.</text>
</comment>
<feature type="transmembrane region" description="Helical" evidence="8">
    <location>
        <begin position="55"/>
        <end position="76"/>
    </location>
</feature>
<feature type="domain" description="Wax synthase" evidence="9">
    <location>
        <begin position="213"/>
        <end position="302"/>
    </location>
</feature>
<protein>
    <recommendedName>
        <fullName evidence="9">Wax synthase domain-containing protein</fullName>
    </recommendedName>
</protein>
<keyword evidence="6 8" id="KW-1133">Transmembrane helix</keyword>
<evidence type="ECO:0000313" key="10">
    <source>
        <dbReference type="EMBL" id="OAX33251.1"/>
    </source>
</evidence>
<evidence type="ECO:0000256" key="6">
    <source>
        <dbReference type="ARBA" id="ARBA00022989"/>
    </source>
</evidence>
<dbReference type="Pfam" id="PF13813">
    <property type="entry name" value="MBOAT_2"/>
    <property type="match status" value="1"/>
</dbReference>
<dbReference type="PANTHER" id="PTHR31595:SF57">
    <property type="entry name" value="OS04G0481900 PROTEIN"/>
    <property type="match status" value="1"/>
</dbReference>
<keyword evidence="11" id="KW-1185">Reference proteome</keyword>
<dbReference type="EMBL" id="KV448804">
    <property type="protein sequence ID" value="OAX33251.1"/>
    <property type="molecule type" value="Genomic_DNA"/>
</dbReference>
<keyword evidence="5 8" id="KW-0812">Transmembrane</keyword>
<name>A0A1B7MKZ0_9AGAM</name>
<keyword evidence="4" id="KW-0808">Transferase</keyword>
<dbReference type="OrthoDB" id="1077582at2759"/>
<evidence type="ECO:0000256" key="4">
    <source>
        <dbReference type="ARBA" id="ARBA00022679"/>
    </source>
</evidence>
<evidence type="ECO:0000256" key="2">
    <source>
        <dbReference type="ARBA" id="ARBA00005179"/>
    </source>
</evidence>
<evidence type="ECO:0000256" key="3">
    <source>
        <dbReference type="ARBA" id="ARBA00007282"/>
    </source>
</evidence>
<dbReference type="PANTHER" id="PTHR31595">
    <property type="entry name" value="LONG-CHAIN-ALCOHOL O-FATTY-ACYLTRANSFERASE 3-RELATED"/>
    <property type="match status" value="1"/>
</dbReference>
<accession>A0A1B7MKZ0</accession>